<sequence length="613" mass="67970">MAGSTSANSTTPSSSSGHAEQNPETEKYLQALNHSLSTNYLYALVVLTALVFAYHSAIRLHRHARHLVSLGGNTRSQRYFSLVSPTIAWLKVHLVYAPLLYHRRAEEIKCGSRLILGTIPTRFNTLFITSIIVYNVFACVYNIPWSSPELEVLPILRNRTGTLATANLIPICVLATIKNPLINALDISYDSFNLVHRWLGRLSILQGVAHTICWMIAKVQKSGWAAVQKSLTHSSFIMTGLIATVGFVALGLHSSKVFRSLAYEFFLHSHILLVAMTFGGLWVHLEGLPQQRFLMAAIVIWVGCRLWRLCTLIYRSCGRGGTYATIEPLPRGSVRVSVTCVRPWKVRPGQTLYLSIPSIGWLTLHPFSVAWAESDRETSLNRWDSTNSKHSEYSDKTRLVGTVRAAKEGAPEPRSRTIDLIIKRKTGFTSTLLTRAHQGGGRLVLPAFVEGPYGHETSLASFGTLLLFATGVGITHHMMYIRSLVQGYTDGTVATQHITLVWAVPNCECLDWVREWMHEILNMENRRDVLTVVIHVTRASMNQDVRSPSSRVKMVRGRPNVMSIVQRAADDRVGCLGISVCGSGGLADEVRAATRVVIGQGVNASLMEEGFGW</sequence>
<evidence type="ECO:0000256" key="8">
    <source>
        <dbReference type="ARBA" id="ARBA00023065"/>
    </source>
</evidence>
<dbReference type="GO" id="GO:0006826">
    <property type="term" value="P:iron ion transport"/>
    <property type="evidence" value="ECO:0007669"/>
    <property type="project" value="TreeGrafter"/>
</dbReference>
<dbReference type="GO" id="GO:0006879">
    <property type="term" value="P:intracellular iron ion homeostasis"/>
    <property type="evidence" value="ECO:0007669"/>
    <property type="project" value="TreeGrafter"/>
</dbReference>
<dbReference type="InterPro" id="IPR039261">
    <property type="entry name" value="FNR_nucleotide-bd"/>
</dbReference>
<feature type="transmembrane region" description="Helical" evidence="11">
    <location>
        <begin position="121"/>
        <end position="141"/>
    </location>
</feature>
<evidence type="ECO:0000256" key="11">
    <source>
        <dbReference type="SAM" id="Phobius"/>
    </source>
</evidence>
<dbReference type="InterPro" id="IPR051410">
    <property type="entry name" value="Ferric/Cupric_Reductase"/>
</dbReference>
<reference evidence="13 14" key="1">
    <citation type="submission" date="2015-01" db="EMBL/GenBank/DDBJ databases">
        <title>The Genome Sequence of Fonsecaea pedrosoi CBS 271.37.</title>
        <authorList>
            <consortium name="The Broad Institute Genomics Platform"/>
            <person name="Cuomo C."/>
            <person name="de Hoog S."/>
            <person name="Gorbushina A."/>
            <person name="Stielow B."/>
            <person name="Teixiera M."/>
            <person name="Abouelleil A."/>
            <person name="Chapman S.B."/>
            <person name="Priest M."/>
            <person name="Young S.K."/>
            <person name="Wortman J."/>
            <person name="Nusbaum C."/>
            <person name="Birren B."/>
        </authorList>
    </citation>
    <scope>NUCLEOTIDE SEQUENCE [LARGE SCALE GENOMIC DNA]</scope>
    <source>
        <strain evidence="13 14">CBS 271.37</strain>
    </source>
</reference>
<dbReference type="InterPro" id="IPR013130">
    <property type="entry name" value="Fe3_Rdtase_TM_dom"/>
</dbReference>
<feature type="transmembrane region" description="Helical" evidence="11">
    <location>
        <begin position="231"/>
        <end position="253"/>
    </location>
</feature>
<feature type="transmembrane region" description="Helical" evidence="11">
    <location>
        <begin position="161"/>
        <end position="178"/>
    </location>
</feature>
<dbReference type="OrthoDB" id="4494341at2759"/>
<protein>
    <submittedName>
        <fullName evidence="13">Unplaced genomic scaffold supercont1.4, whole genome shotgun sequence</fullName>
    </submittedName>
</protein>
<dbReference type="STRING" id="1442368.A0A0D2GHB8"/>
<keyword evidence="8" id="KW-0406">Ion transport</keyword>
<evidence type="ECO:0000256" key="10">
    <source>
        <dbReference type="SAM" id="MobiDB-lite"/>
    </source>
</evidence>
<evidence type="ECO:0000256" key="5">
    <source>
        <dbReference type="ARBA" id="ARBA00022982"/>
    </source>
</evidence>
<dbReference type="PANTHER" id="PTHR32361">
    <property type="entry name" value="FERRIC/CUPRIC REDUCTASE TRANSMEMBRANE COMPONENT"/>
    <property type="match status" value="1"/>
</dbReference>
<evidence type="ECO:0000313" key="14">
    <source>
        <dbReference type="Proteomes" id="UP000053029"/>
    </source>
</evidence>
<dbReference type="SUPFAM" id="SSF52343">
    <property type="entry name" value="Ferredoxin reductase-like, C-terminal NADP-linked domain"/>
    <property type="match status" value="1"/>
</dbReference>
<feature type="region of interest" description="Disordered" evidence="10">
    <location>
        <begin position="1"/>
        <end position="23"/>
    </location>
</feature>
<dbReference type="Proteomes" id="UP000053029">
    <property type="component" value="Unassembled WGS sequence"/>
</dbReference>
<dbReference type="Gene3D" id="3.40.50.80">
    <property type="entry name" value="Nucleotide-binding domain of ferredoxin-NADP reductase (FNR) module"/>
    <property type="match status" value="1"/>
</dbReference>
<feature type="transmembrane region" description="Helical" evidence="11">
    <location>
        <begin position="265"/>
        <end position="285"/>
    </location>
</feature>
<dbReference type="InterPro" id="IPR013121">
    <property type="entry name" value="Fe_red_NAD-bd_6"/>
</dbReference>
<dbReference type="PANTHER" id="PTHR32361:SF24">
    <property type="entry name" value="REDUCTASE, PUTATIVE (AFU_ORTHOLOGUE AFUA_3G10820)-RELATED"/>
    <property type="match status" value="1"/>
</dbReference>
<evidence type="ECO:0000256" key="6">
    <source>
        <dbReference type="ARBA" id="ARBA00022989"/>
    </source>
</evidence>
<evidence type="ECO:0000256" key="3">
    <source>
        <dbReference type="ARBA" id="ARBA00022448"/>
    </source>
</evidence>
<keyword evidence="14" id="KW-1185">Reference proteome</keyword>
<dbReference type="InterPro" id="IPR017927">
    <property type="entry name" value="FAD-bd_FR_type"/>
</dbReference>
<dbReference type="SFLD" id="SFLDS00052">
    <property type="entry name" value="Ferric_Reductase_Domain"/>
    <property type="match status" value="1"/>
</dbReference>
<dbReference type="GO" id="GO:0015677">
    <property type="term" value="P:copper ion import"/>
    <property type="evidence" value="ECO:0007669"/>
    <property type="project" value="TreeGrafter"/>
</dbReference>
<name>A0A0D2GHB8_9EURO</name>
<evidence type="ECO:0000256" key="4">
    <source>
        <dbReference type="ARBA" id="ARBA00022692"/>
    </source>
</evidence>
<dbReference type="PROSITE" id="PS51384">
    <property type="entry name" value="FAD_FR"/>
    <property type="match status" value="1"/>
</dbReference>
<evidence type="ECO:0000256" key="2">
    <source>
        <dbReference type="ARBA" id="ARBA00006278"/>
    </source>
</evidence>
<dbReference type="SFLD" id="SFLDG01168">
    <property type="entry name" value="Ferric_reductase_subgroup_(FRE"/>
    <property type="match status" value="1"/>
</dbReference>
<evidence type="ECO:0000313" key="13">
    <source>
        <dbReference type="EMBL" id="KIW80188.1"/>
    </source>
</evidence>
<gene>
    <name evidence="13" type="ORF">Z517_06803</name>
</gene>
<dbReference type="EMBL" id="KN846972">
    <property type="protein sequence ID" value="KIW80188.1"/>
    <property type="molecule type" value="Genomic_DNA"/>
</dbReference>
<dbReference type="CDD" id="cd06186">
    <property type="entry name" value="NOX_Duox_like_FAD_NADP"/>
    <property type="match status" value="1"/>
</dbReference>
<evidence type="ECO:0000256" key="1">
    <source>
        <dbReference type="ARBA" id="ARBA00004141"/>
    </source>
</evidence>
<dbReference type="GO" id="GO:0005886">
    <property type="term" value="C:plasma membrane"/>
    <property type="evidence" value="ECO:0007669"/>
    <property type="project" value="TreeGrafter"/>
</dbReference>
<dbReference type="GeneID" id="25306293"/>
<dbReference type="GO" id="GO:0000293">
    <property type="term" value="F:ferric-chelate reductase activity"/>
    <property type="evidence" value="ECO:0007669"/>
    <property type="project" value="UniProtKB-ARBA"/>
</dbReference>
<dbReference type="HOGENOM" id="CLU_010365_3_1_1"/>
<dbReference type="Pfam" id="PF08030">
    <property type="entry name" value="NAD_binding_6"/>
    <property type="match status" value="1"/>
</dbReference>
<feature type="transmembrane region" description="Helical" evidence="11">
    <location>
        <begin position="198"/>
        <end position="219"/>
    </location>
</feature>
<keyword evidence="6 11" id="KW-1133">Transmembrane helix</keyword>
<dbReference type="InterPro" id="IPR013112">
    <property type="entry name" value="FAD-bd_8"/>
</dbReference>
<keyword evidence="4 11" id="KW-0812">Transmembrane</keyword>
<feature type="compositionally biased region" description="Low complexity" evidence="10">
    <location>
        <begin position="1"/>
        <end position="16"/>
    </location>
</feature>
<evidence type="ECO:0000259" key="12">
    <source>
        <dbReference type="PROSITE" id="PS51384"/>
    </source>
</evidence>
<keyword evidence="7" id="KW-0560">Oxidoreductase</keyword>
<feature type="transmembrane region" description="Helical" evidence="11">
    <location>
        <begin position="40"/>
        <end position="58"/>
    </location>
</feature>
<accession>A0A0D2GHB8</accession>
<organism evidence="13 14">
    <name type="scientific">Fonsecaea pedrosoi CBS 271.37</name>
    <dbReference type="NCBI Taxonomy" id="1442368"/>
    <lineage>
        <taxon>Eukaryota</taxon>
        <taxon>Fungi</taxon>
        <taxon>Dikarya</taxon>
        <taxon>Ascomycota</taxon>
        <taxon>Pezizomycotina</taxon>
        <taxon>Eurotiomycetes</taxon>
        <taxon>Chaetothyriomycetidae</taxon>
        <taxon>Chaetothyriales</taxon>
        <taxon>Herpotrichiellaceae</taxon>
        <taxon>Fonsecaea</taxon>
    </lineage>
</organism>
<comment type="subcellular location">
    <subcellularLocation>
        <location evidence="1">Membrane</location>
        <topology evidence="1">Multi-pass membrane protein</topology>
    </subcellularLocation>
</comment>
<dbReference type="VEuPathDB" id="FungiDB:Z517_06803"/>
<feature type="domain" description="FAD-binding FR-type" evidence="12">
    <location>
        <begin position="316"/>
        <end position="459"/>
    </location>
</feature>
<dbReference type="RefSeq" id="XP_013283996.1">
    <property type="nucleotide sequence ID" value="XM_013428542.1"/>
</dbReference>
<dbReference type="Pfam" id="PF01794">
    <property type="entry name" value="Ferric_reduct"/>
    <property type="match status" value="1"/>
</dbReference>
<keyword evidence="9 11" id="KW-0472">Membrane</keyword>
<evidence type="ECO:0000256" key="9">
    <source>
        <dbReference type="ARBA" id="ARBA00023136"/>
    </source>
</evidence>
<proteinExistence type="inferred from homology"/>
<dbReference type="AlphaFoldDB" id="A0A0D2GHB8"/>
<keyword evidence="5" id="KW-0249">Electron transport</keyword>
<comment type="similarity">
    <text evidence="2">Belongs to the ferric reductase (FRE) family.</text>
</comment>
<dbReference type="Pfam" id="PF08022">
    <property type="entry name" value="FAD_binding_8"/>
    <property type="match status" value="1"/>
</dbReference>
<keyword evidence="3" id="KW-0813">Transport</keyword>
<evidence type="ECO:0000256" key="7">
    <source>
        <dbReference type="ARBA" id="ARBA00023002"/>
    </source>
</evidence>